<evidence type="ECO:0000313" key="5">
    <source>
        <dbReference type="Proteomes" id="UP000886885"/>
    </source>
</evidence>
<comment type="caution">
    <text evidence="4">The sequence shown here is derived from an EMBL/GenBank/DDBJ whole genome shotgun (WGS) entry which is preliminary data.</text>
</comment>
<proteinExistence type="predicted"/>
<evidence type="ECO:0000256" key="3">
    <source>
        <dbReference type="SAM" id="MobiDB-lite"/>
    </source>
</evidence>
<keyword evidence="2" id="KW-0067">ATP-binding</keyword>
<accession>A0A8X8CGM2</accession>
<dbReference type="InterPro" id="IPR051701">
    <property type="entry name" value="Mito_OM_Translocase_MSP1"/>
</dbReference>
<gene>
    <name evidence="4" type="ORF">POTOM_042623</name>
</gene>
<dbReference type="GO" id="GO:0005524">
    <property type="term" value="F:ATP binding"/>
    <property type="evidence" value="ECO:0007669"/>
    <property type="project" value="UniProtKB-KW"/>
</dbReference>
<dbReference type="AlphaFoldDB" id="A0A8X8CGM2"/>
<evidence type="ECO:0000256" key="2">
    <source>
        <dbReference type="ARBA" id="ARBA00022840"/>
    </source>
</evidence>
<reference evidence="4" key="1">
    <citation type="journal article" date="2020" name="bioRxiv">
        <title>Hybrid origin of Populus tomentosa Carr. identified through genome sequencing and phylogenomic analysis.</title>
        <authorList>
            <person name="An X."/>
            <person name="Gao K."/>
            <person name="Chen Z."/>
            <person name="Li J."/>
            <person name="Yang X."/>
            <person name="Yang X."/>
            <person name="Zhou J."/>
            <person name="Guo T."/>
            <person name="Zhao T."/>
            <person name="Huang S."/>
            <person name="Miao D."/>
            <person name="Khan W.U."/>
            <person name="Rao P."/>
            <person name="Ye M."/>
            <person name="Lei B."/>
            <person name="Liao W."/>
            <person name="Wang J."/>
            <person name="Ji L."/>
            <person name="Li Y."/>
            <person name="Guo B."/>
            <person name="Mustafa N.S."/>
            <person name="Li S."/>
            <person name="Yun Q."/>
            <person name="Keller S.R."/>
            <person name="Mao J."/>
            <person name="Zhang R."/>
            <person name="Strauss S.H."/>
        </authorList>
    </citation>
    <scope>NUCLEOTIDE SEQUENCE</scope>
    <source>
        <strain evidence="4">GM15</strain>
        <tissue evidence="4">Leaf</tissue>
    </source>
</reference>
<organism evidence="4 5">
    <name type="scientific">Populus tomentosa</name>
    <name type="common">Chinese white poplar</name>
    <dbReference type="NCBI Taxonomy" id="118781"/>
    <lineage>
        <taxon>Eukaryota</taxon>
        <taxon>Viridiplantae</taxon>
        <taxon>Streptophyta</taxon>
        <taxon>Embryophyta</taxon>
        <taxon>Tracheophyta</taxon>
        <taxon>Spermatophyta</taxon>
        <taxon>Magnoliopsida</taxon>
        <taxon>eudicotyledons</taxon>
        <taxon>Gunneridae</taxon>
        <taxon>Pentapetalae</taxon>
        <taxon>rosids</taxon>
        <taxon>fabids</taxon>
        <taxon>Malpighiales</taxon>
        <taxon>Salicaceae</taxon>
        <taxon>Saliceae</taxon>
        <taxon>Populus</taxon>
    </lineage>
</organism>
<keyword evidence="1" id="KW-0547">Nucleotide-binding</keyword>
<protein>
    <submittedName>
        <fullName evidence="4">Uncharacterized protein</fullName>
    </submittedName>
</protein>
<name>A0A8X8CGM2_POPTO</name>
<sequence>MLCNNMKTEFMALWDGFATDQLDEAILRRLPQAFEIGIPDQRERAEILKIVLKGEKIKSKIDFDCIAILCEGSTGSDLLEPCKKAAYFPIRDLLDEENKGEKSSTDLQRVHGTPTKTRSSSHSTGWPRQLDDYQVQATTNGLSKLVVSQILNLQLDNQDP</sequence>
<evidence type="ECO:0000313" key="4">
    <source>
        <dbReference type="EMBL" id="KAG6752604.1"/>
    </source>
</evidence>
<dbReference type="Proteomes" id="UP000886885">
    <property type="component" value="Chromosome 12D"/>
</dbReference>
<dbReference type="OrthoDB" id="10254455at2759"/>
<feature type="region of interest" description="Disordered" evidence="3">
    <location>
        <begin position="98"/>
        <end position="129"/>
    </location>
</feature>
<dbReference type="PANTHER" id="PTHR45644:SF3">
    <property type="entry name" value="FI08533P-RELATED"/>
    <property type="match status" value="1"/>
</dbReference>
<evidence type="ECO:0000256" key="1">
    <source>
        <dbReference type="ARBA" id="ARBA00022741"/>
    </source>
</evidence>
<dbReference type="EMBL" id="JAAWWB010000024">
    <property type="protein sequence ID" value="KAG6752604.1"/>
    <property type="molecule type" value="Genomic_DNA"/>
</dbReference>
<dbReference type="PANTHER" id="PTHR45644">
    <property type="entry name" value="AAA ATPASE, PUTATIVE (AFU_ORTHOLOGUE AFUA_2G12920)-RELATED-RELATED"/>
    <property type="match status" value="1"/>
</dbReference>
<feature type="compositionally biased region" description="Polar residues" evidence="3">
    <location>
        <begin position="114"/>
        <end position="126"/>
    </location>
</feature>
<dbReference type="GO" id="GO:0005741">
    <property type="term" value="C:mitochondrial outer membrane"/>
    <property type="evidence" value="ECO:0007669"/>
    <property type="project" value="TreeGrafter"/>
</dbReference>
<keyword evidence="5" id="KW-1185">Reference proteome</keyword>